<accession>A0ABV0SSI9</accession>
<reference evidence="1 2" key="1">
    <citation type="submission" date="2021-06" db="EMBL/GenBank/DDBJ databases">
        <authorList>
            <person name="Palmer J.M."/>
        </authorList>
    </citation>
    <scope>NUCLEOTIDE SEQUENCE [LARGE SCALE GENOMIC DNA]</scope>
    <source>
        <strain evidence="2">if_2019</strain>
        <tissue evidence="1">Muscle</tissue>
    </source>
</reference>
<name>A0ABV0SSI9_9TELE</name>
<dbReference type="Proteomes" id="UP001482620">
    <property type="component" value="Unassembled WGS sequence"/>
</dbReference>
<organism evidence="1 2">
    <name type="scientific">Ilyodon furcidens</name>
    <name type="common">goldbreast splitfin</name>
    <dbReference type="NCBI Taxonomy" id="33524"/>
    <lineage>
        <taxon>Eukaryota</taxon>
        <taxon>Metazoa</taxon>
        <taxon>Chordata</taxon>
        <taxon>Craniata</taxon>
        <taxon>Vertebrata</taxon>
        <taxon>Euteleostomi</taxon>
        <taxon>Actinopterygii</taxon>
        <taxon>Neopterygii</taxon>
        <taxon>Teleostei</taxon>
        <taxon>Neoteleostei</taxon>
        <taxon>Acanthomorphata</taxon>
        <taxon>Ovalentaria</taxon>
        <taxon>Atherinomorphae</taxon>
        <taxon>Cyprinodontiformes</taxon>
        <taxon>Goodeidae</taxon>
        <taxon>Ilyodon</taxon>
    </lineage>
</organism>
<dbReference type="InterPro" id="IPR042566">
    <property type="entry name" value="L1_C"/>
</dbReference>
<comment type="caution">
    <text evidence="1">The sequence shown here is derived from an EMBL/GenBank/DDBJ whole genome shotgun (WGS) entry which is preliminary data.</text>
</comment>
<keyword evidence="2" id="KW-1185">Reference proteome</keyword>
<dbReference type="EMBL" id="JAHRIQ010006538">
    <property type="protein sequence ID" value="MEQ2223274.1"/>
    <property type="molecule type" value="Genomic_DNA"/>
</dbReference>
<dbReference type="Gene3D" id="3.30.250.20">
    <property type="entry name" value="L1 transposable element, C-terminal domain"/>
    <property type="match status" value="1"/>
</dbReference>
<evidence type="ECO:0000313" key="1">
    <source>
        <dbReference type="EMBL" id="MEQ2223274.1"/>
    </source>
</evidence>
<proteinExistence type="predicted"/>
<sequence length="103" mass="12353">MYQDKQLFFNHDCATNVVQKRKEYMCIKKILKERGIWFQTPLTRIRIHWESGIRIYESAQAAAEELRRRGMQVEVAARSGDPQQLEEQLRGALSWQWQEKRSK</sequence>
<protein>
    <submittedName>
        <fullName evidence="1">Uncharacterized protein</fullName>
    </submittedName>
</protein>
<evidence type="ECO:0000313" key="2">
    <source>
        <dbReference type="Proteomes" id="UP001482620"/>
    </source>
</evidence>
<gene>
    <name evidence="1" type="ORF">ILYODFUR_035072</name>
</gene>